<gene>
    <name evidence="5" type="ORF">BAE44_0024172</name>
</gene>
<dbReference type="InterPro" id="IPR025287">
    <property type="entry name" value="WAK_GUB"/>
</dbReference>
<feature type="domain" description="Wall-associated receptor kinase galacturonan-binding" evidence="4">
    <location>
        <begin position="30"/>
        <end position="89"/>
    </location>
</feature>
<sequence length="90" mass="9619">MAMAMELLAFGLASLLLHVARAIDNTSASCAPARCGNLSIAYPFSLSGVQPLYCGYPALELACDAAGPAYLSRTSRQHLYRVDDISYDNC</sequence>
<evidence type="ECO:0000259" key="4">
    <source>
        <dbReference type="Pfam" id="PF13947"/>
    </source>
</evidence>
<organism evidence="5 6">
    <name type="scientific">Dichanthelium oligosanthes</name>
    <dbReference type="NCBI Taxonomy" id="888268"/>
    <lineage>
        <taxon>Eukaryota</taxon>
        <taxon>Viridiplantae</taxon>
        <taxon>Streptophyta</taxon>
        <taxon>Embryophyta</taxon>
        <taxon>Tracheophyta</taxon>
        <taxon>Spermatophyta</taxon>
        <taxon>Magnoliopsida</taxon>
        <taxon>Liliopsida</taxon>
        <taxon>Poales</taxon>
        <taxon>Poaceae</taxon>
        <taxon>PACMAD clade</taxon>
        <taxon>Panicoideae</taxon>
        <taxon>Panicodae</taxon>
        <taxon>Paniceae</taxon>
        <taxon>Dichantheliinae</taxon>
        <taxon>Dichanthelium</taxon>
    </lineage>
</organism>
<name>A0A1E5UPL6_9POAL</name>
<dbReference type="GO" id="GO:0030247">
    <property type="term" value="F:polysaccharide binding"/>
    <property type="evidence" value="ECO:0007669"/>
    <property type="project" value="InterPro"/>
</dbReference>
<protein>
    <recommendedName>
        <fullName evidence="4">Wall-associated receptor kinase galacturonan-binding domain-containing protein</fullName>
    </recommendedName>
</protein>
<proteinExistence type="predicted"/>
<keyword evidence="6" id="KW-1185">Reference proteome</keyword>
<comment type="subcellular location">
    <subcellularLocation>
        <location evidence="1">Membrane</location>
        <topology evidence="1">Single-pass membrane protein</topology>
    </subcellularLocation>
</comment>
<evidence type="ECO:0000256" key="2">
    <source>
        <dbReference type="ARBA" id="ARBA00022729"/>
    </source>
</evidence>
<evidence type="ECO:0000256" key="3">
    <source>
        <dbReference type="SAM" id="SignalP"/>
    </source>
</evidence>
<evidence type="ECO:0000256" key="1">
    <source>
        <dbReference type="ARBA" id="ARBA00004167"/>
    </source>
</evidence>
<accession>A0A1E5UPL6</accession>
<dbReference type="PANTHER" id="PTHR33138:SF75">
    <property type="entry name" value="WALL-ASSOCIATED RECEPTOR KINASE GALACTURONAN-BINDING DOMAIN-CONTAINING PROTEIN"/>
    <property type="match status" value="1"/>
</dbReference>
<dbReference type="OrthoDB" id="635050at2759"/>
<dbReference type="Proteomes" id="UP000095767">
    <property type="component" value="Unassembled WGS sequence"/>
</dbReference>
<dbReference type="GO" id="GO:0016020">
    <property type="term" value="C:membrane"/>
    <property type="evidence" value="ECO:0007669"/>
    <property type="project" value="UniProtKB-SubCell"/>
</dbReference>
<dbReference type="Pfam" id="PF13947">
    <property type="entry name" value="GUB_WAK_bind"/>
    <property type="match status" value="1"/>
</dbReference>
<feature type="chain" id="PRO_5009187242" description="Wall-associated receptor kinase galacturonan-binding domain-containing protein" evidence="3">
    <location>
        <begin position="23"/>
        <end position="90"/>
    </location>
</feature>
<feature type="signal peptide" evidence="3">
    <location>
        <begin position="1"/>
        <end position="22"/>
    </location>
</feature>
<evidence type="ECO:0000313" key="5">
    <source>
        <dbReference type="EMBL" id="OEL14811.1"/>
    </source>
</evidence>
<reference evidence="5 6" key="1">
    <citation type="submission" date="2016-09" db="EMBL/GenBank/DDBJ databases">
        <title>The draft genome of Dichanthelium oligosanthes: A C3 panicoid grass species.</title>
        <authorList>
            <person name="Studer A.J."/>
            <person name="Schnable J.C."/>
            <person name="Brutnell T.P."/>
        </authorList>
    </citation>
    <scope>NUCLEOTIDE SEQUENCE [LARGE SCALE GENOMIC DNA]</scope>
    <source>
        <strain evidence="6">cv. Kellogg 1175</strain>
        <tissue evidence="5">Leaf</tissue>
    </source>
</reference>
<dbReference type="EMBL" id="LWDX02068915">
    <property type="protein sequence ID" value="OEL14811.1"/>
    <property type="molecule type" value="Genomic_DNA"/>
</dbReference>
<evidence type="ECO:0000313" key="6">
    <source>
        <dbReference type="Proteomes" id="UP000095767"/>
    </source>
</evidence>
<dbReference type="PANTHER" id="PTHR33138">
    <property type="entry name" value="OS01G0690200 PROTEIN"/>
    <property type="match status" value="1"/>
</dbReference>
<keyword evidence="2 3" id="KW-0732">Signal</keyword>
<comment type="caution">
    <text evidence="5">The sequence shown here is derived from an EMBL/GenBank/DDBJ whole genome shotgun (WGS) entry which is preliminary data.</text>
</comment>
<dbReference type="AlphaFoldDB" id="A0A1E5UPL6"/>